<protein>
    <recommendedName>
        <fullName evidence="2">Nudix hydrolase domain-containing protein</fullName>
    </recommendedName>
</protein>
<evidence type="ECO:0000259" key="2">
    <source>
        <dbReference type="PROSITE" id="PS51462"/>
    </source>
</evidence>
<evidence type="ECO:0000256" key="1">
    <source>
        <dbReference type="ARBA" id="ARBA00022801"/>
    </source>
</evidence>
<dbReference type="SUPFAM" id="SSF55811">
    <property type="entry name" value="Nudix"/>
    <property type="match status" value="1"/>
</dbReference>
<dbReference type="CDD" id="cd04673">
    <property type="entry name" value="NUDIX_ADPRase"/>
    <property type="match status" value="1"/>
</dbReference>
<evidence type="ECO:0000313" key="3">
    <source>
        <dbReference type="EMBL" id="KON30687.1"/>
    </source>
</evidence>
<dbReference type="PROSITE" id="PS51462">
    <property type="entry name" value="NUDIX"/>
    <property type="match status" value="1"/>
</dbReference>
<dbReference type="InterPro" id="IPR020084">
    <property type="entry name" value="NUDIX_hydrolase_CS"/>
</dbReference>
<proteinExistence type="predicted"/>
<dbReference type="PROSITE" id="PS00893">
    <property type="entry name" value="NUDIX_BOX"/>
    <property type="match status" value="1"/>
</dbReference>
<keyword evidence="1" id="KW-0378">Hydrolase</keyword>
<dbReference type="EMBL" id="LFWZ01000024">
    <property type="protein sequence ID" value="KON30687.1"/>
    <property type="molecule type" value="Genomic_DNA"/>
</dbReference>
<dbReference type="InterPro" id="IPR000086">
    <property type="entry name" value="NUDIX_hydrolase_dom"/>
</dbReference>
<dbReference type="GO" id="GO:0016787">
    <property type="term" value="F:hydrolase activity"/>
    <property type="evidence" value="ECO:0007669"/>
    <property type="project" value="UniProtKB-KW"/>
</dbReference>
<dbReference type="PRINTS" id="PR00502">
    <property type="entry name" value="NUDIXFAMILY"/>
</dbReference>
<accession>A0A0M0BQ26</accession>
<evidence type="ECO:0000313" key="4">
    <source>
        <dbReference type="Proteomes" id="UP000037210"/>
    </source>
</evidence>
<dbReference type="InterPro" id="IPR015797">
    <property type="entry name" value="NUDIX_hydrolase-like_dom_sf"/>
</dbReference>
<comment type="caution">
    <text evidence="3">The sequence shown here is derived from an EMBL/GenBank/DDBJ whole genome shotgun (WGS) entry which is preliminary data.</text>
</comment>
<dbReference type="Gene3D" id="3.90.79.10">
    <property type="entry name" value="Nucleoside Triphosphate Pyrophosphohydrolase"/>
    <property type="match status" value="1"/>
</dbReference>
<reference evidence="3 4" key="1">
    <citation type="submission" date="2015-06" db="EMBL/GenBank/DDBJ databases">
        <title>New insights into the roles of widespread benthic archaea in carbon and nitrogen cycling.</title>
        <authorList>
            <person name="Lazar C.S."/>
            <person name="Baker B.J."/>
            <person name="Seitz K.W."/>
            <person name="Hyde A.S."/>
            <person name="Dick G.J."/>
            <person name="Hinrichs K.-U."/>
            <person name="Teske A.P."/>
        </authorList>
    </citation>
    <scope>NUCLEOTIDE SEQUENCE [LARGE SCALE GENOMIC DNA]</scope>
    <source>
        <strain evidence="3">DG-45</strain>
    </source>
</reference>
<dbReference type="AlphaFoldDB" id="A0A0M0BQ26"/>
<dbReference type="InterPro" id="IPR020476">
    <property type="entry name" value="Nudix_hydrolase"/>
</dbReference>
<dbReference type="Proteomes" id="UP000037210">
    <property type="component" value="Unassembled WGS sequence"/>
</dbReference>
<gene>
    <name evidence="3" type="ORF">AC482_03220</name>
</gene>
<dbReference type="PANTHER" id="PTHR43736:SF1">
    <property type="entry name" value="DIHYDRONEOPTERIN TRIPHOSPHATE DIPHOSPHATASE"/>
    <property type="match status" value="1"/>
</dbReference>
<feature type="domain" description="Nudix hydrolase" evidence="2">
    <location>
        <begin position="1"/>
        <end position="130"/>
    </location>
</feature>
<dbReference type="PANTHER" id="PTHR43736">
    <property type="entry name" value="ADP-RIBOSE PYROPHOSPHATASE"/>
    <property type="match status" value="1"/>
</dbReference>
<sequence>MVGVGVLIRDGDRYLIVKRGAEPDAGLWSIPGGLVEVGERASDAAAREAMEETGLDVEIEDVLGVVDKIVRDDASRVKYHFVIVDYMAEPRGGAVRAASDALEARWVRAEELPGYELTPTLVELLKRVGIYPER</sequence>
<name>A0A0M0BQ26_9ARCH</name>
<organism evidence="3 4">
    <name type="scientific">miscellaneous Crenarchaeota group-15 archaeon DG-45</name>
    <dbReference type="NCBI Taxonomy" id="1685127"/>
    <lineage>
        <taxon>Archaea</taxon>
        <taxon>Candidatus Bathyarchaeota</taxon>
        <taxon>MCG-15</taxon>
    </lineage>
</organism>
<dbReference type="Pfam" id="PF00293">
    <property type="entry name" value="NUDIX"/>
    <property type="match status" value="1"/>
</dbReference>